<organism evidence="2 3">
    <name type="scientific">Limisphaera ngatamarikiensis</name>
    <dbReference type="NCBI Taxonomy" id="1324935"/>
    <lineage>
        <taxon>Bacteria</taxon>
        <taxon>Pseudomonadati</taxon>
        <taxon>Verrucomicrobiota</taxon>
        <taxon>Verrucomicrobiia</taxon>
        <taxon>Limisphaerales</taxon>
        <taxon>Limisphaeraceae</taxon>
        <taxon>Limisphaera</taxon>
    </lineage>
</organism>
<evidence type="ECO:0000313" key="3">
    <source>
        <dbReference type="Proteomes" id="UP000477311"/>
    </source>
</evidence>
<dbReference type="Gene3D" id="3.40.1440.10">
    <property type="entry name" value="GIY-YIG endonuclease"/>
    <property type="match status" value="1"/>
</dbReference>
<dbReference type="CDD" id="cd10434">
    <property type="entry name" value="GIY-YIG_UvrC_Cho"/>
    <property type="match status" value="1"/>
</dbReference>
<dbReference type="InterPro" id="IPR050066">
    <property type="entry name" value="UvrABC_protein_C"/>
</dbReference>
<dbReference type="InterPro" id="IPR035901">
    <property type="entry name" value="GIY-YIG_endonuc_sf"/>
</dbReference>
<dbReference type="InterPro" id="IPR000305">
    <property type="entry name" value="GIY-YIG_endonuc"/>
</dbReference>
<evidence type="ECO:0000313" key="2">
    <source>
        <dbReference type="EMBL" id="NGO39326.1"/>
    </source>
</evidence>
<dbReference type="AlphaFoldDB" id="A0A6M1RI38"/>
<reference evidence="2 3" key="1">
    <citation type="submission" date="2020-02" db="EMBL/GenBank/DDBJ databases">
        <title>Draft genome sequence of Limisphaera ngatamarikiensis NGM72.4T, a thermophilic Verrucomicrobia grouped in subdivision 3.</title>
        <authorList>
            <person name="Carere C.R."/>
            <person name="Steen J."/>
            <person name="Hugenholtz P."/>
            <person name="Stott M.B."/>
        </authorList>
    </citation>
    <scope>NUCLEOTIDE SEQUENCE [LARGE SCALE GENOMIC DNA]</scope>
    <source>
        <strain evidence="2 3">NGM72.4</strain>
    </source>
</reference>
<comment type="caution">
    <text evidence="2">The sequence shown here is derived from an EMBL/GenBank/DDBJ whole genome shotgun (WGS) entry which is preliminary data.</text>
</comment>
<proteinExistence type="predicted"/>
<dbReference type="SUPFAM" id="SSF82771">
    <property type="entry name" value="GIY-YIG endonuclease"/>
    <property type="match status" value="1"/>
</dbReference>
<dbReference type="PANTHER" id="PTHR30562">
    <property type="entry name" value="UVRC/OXIDOREDUCTASE"/>
    <property type="match status" value="1"/>
</dbReference>
<dbReference type="EMBL" id="JAAKYA010000052">
    <property type="protein sequence ID" value="NGO39326.1"/>
    <property type="molecule type" value="Genomic_DNA"/>
</dbReference>
<sequence>MLYVGRATNLRRRLAAYRNLSPENAPPSLARLLSRVVEIRWQVTPDVHAAGLLEAELLQRYRPPGNRLGTHPESRWFAGMWVAADRLTLTRSAEPLATGEWFGPFTRRHAFAALLRCLRRTFHPHPFDWPLGWWAPPGPTRAEFVLPPANPDPVPQAPWQDLLRSFWLGESAALLDRLAEPLKAATNLPHWEVILWQQDLTVLTNFYRYVTTRLGQIRHRFHICAPHISAAQLEQLLALQRTSTEARRRLART</sequence>
<name>A0A6M1RI38_9BACT</name>
<dbReference type="GO" id="GO:0006289">
    <property type="term" value="P:nucleotide-excision repair"/>
    <property type="evidence" value="ECO:0007669"/>
    <property type="project" value="InterPro"/>
</dbReference>
<dbReference type="PANTHER" id="PTHR30562:SF1">
    <property type="entry name" value="UVRABC SYSTEM PROTEIN C"/>
    <property type="match status" value="1"/>
</dbReference>
<keyword evidence="3" id="KW-1185">Reference proteome</keyword>
<dbReference type="PROSITE" id="PS50164">
    <property type="entry name" value="GIY_YIG"/>
    <property type="match status" value="1"/>
</dbReference>
<dbReference type="Proteomes" id="UP000477311">
    <property type="component" value="Unassembled WGS sequence"/>
</dbReference>
<evidence type="ECO:0000259" key="1">
    <source>
        <dbReference type="PROSITE" id="PS50164"/>
    </source>
</evidence>
<accession>A0A6M1RI38</accession>
<feature type="domain" description="GIY-YIG" evidence="1">
    <location>
        <begin position="1"/>
        <end position="67"/>
    </location>
</feature>
<dbReference type="GO" id="GO:0009380">
    <property type="term" value="C:excinuclease repair complex"/>
    <property type="evidence" value="ECO:0007669"/>
    <property type="project" value="TreeGrafter"/>
</dbReference>
<dbReference type="InterPro" id="IPR047296">
    <property type="entry name" value="GIY-YIG_UvrC_Cho"/>
</dbReference>
<protein>
    <recommendedName>
        <fullName evidence="1">GIY-YIG domain-containing protein</fullName>
    </recommendedName>
</protein>
<gene>
    <name evidence="2" type="ORF">G4L39_07925</name>
</gene>